<dbReference type="InterPro" id="IPR051320">
    <property type="entry name" value="Viral_Replic_Matur_Polypro"/>
</dbReference>
<keyword evidence="2" id="KW-0548">Nucleotidyltransferase</keyword>
<evidence type="ECO:0000313" key="8">
    <source>
        <dbReference type="EMBL" id="AIL82384.1"/>
    </source>
</evidence>
<protein>
    <submittedName>
        <fullName evidence="8">Polyprotein</fullName>
    </submittedName>
</protein>
<keyword evidence="1" id="KW-0808">Transferase</keyword>
<keyword evidence="3" id="KW-0540">Nuclease</keyword>
<dbReference type="InterPro" id="IPR000477">
    <property type="entry name" value="RT_dom"/>
</dbReference>
<dbReference type="Gene3D" id="3.30.70.270">
    <property type="match status" value="2"/>
</dbReference>
<keyword evidence="5" id="KW-0378">Hydrolase</keyword>
<evidence type="ECO:0000256" key="1">
    <source>
        <dbReference type="ARBA" id="ARBA00022679"/>
    </source>
</evidence>
<accession>A0A077GZI9</accession>
<reference evidence="8" key="1">
    <citation type="submission" date="2014-05" db="EMBL/GenBank/DDBJ databases">
        <title>Genetic diversity of badnaviruses in yams in China.</title>
        <authorList>
            <person name="Zou C."/>
            <person name="Meng J."/>
            <person name="Chen B."/>
        </authorList>
    </citation>
    <scope>NUCLEOTIDE SEQUENCE</scope>
    <source>
        <strain evidence="8">WX4</strain>
    </source>
</reference>
<dbReference type="GO" id="GO:0003964">
    <property type="term" value="F:RNA-directed DNA polymerase activity"/>
    <property type="evidence" value="ECO:0007669"/>
    <property type="project" value="UniProtKB-KW"/>
</dbReference>
<evidence type="ECO:0000256" key="2">
    <source>
        <dbReference type="ARBA" id="ARBA00022695"/>
    </source>
</evidence>
<dbReference type="FunFam" id="3.30.70.270:FF:000003">
    <property type="entry name" value="Transposon Ty3-G Gag-Pol polyprotein"/>
    <property type="match status" value="1"/>
</dbReference>
<dbReference type="GO" id="GO:0016787">
    <property type="term" value="F:hydrolase activity"/>
    <property type="evidence" value="ECO:0007669"/>
    <property type="project" value="UniProtKB-KW"/>
</dbReference>
<dbReference type="GO" id="GO:0004519">
    <property type="term" value="F:endonuclease activity"/>
    <property type="evidence" value="ECO:0007669"/>
    <property type="project" value="UniProtKB-KW"/>
</dbReference>
<evidence type="ECO:0000256" key="6">
    <source>
        <dbReference type="ARBA" id="ARBA00022918"/>
    </source>
</evidence>
<dbReference type="EMBL" id="KJ854426">
    <property type="protein sequence ID" value="AIL82384.1"/>
    <property type="molecule type" value="Genomic_DNA"/>
</dbReference>
<keyword evidence="4" id="KW-0255">Endonuclease</keyword>
<proteinExistence type="predicted"/>
<dbReference type="PROSITE" id="PS50878">
    <property type="entry name" value="RT_POL"/>
    <property type="match status" value="1"/>
</dbReference>
<dbReference type="InterPro" id="IPR043502">
    <property type="entry name" value="DNA/RNA_pol_sf"/>
</dbReference>
<feature type="non-terminal residue" evidence="8">
    <location>
        <position position="1"/>
    </location>
</feature>
<dbReference type="Pfam" id="PF00078">
    <property type="entry name" value="RVT_1"/>
    <property type="match status" value="1"/>
</dbReference>
<evidence type="ECO:0000256" key="4">
    <source>
        <dbReference type="ARBA" id="ARBA00022759"/>
    </source>
</evidence>
<sequence length="175" mass="20409">QVFQRKMDDIFRKYADFIITYIDDILVFSKSVKDHVQHLIIFFKECQENGLVLSEKKIKIGSRKIEFLGVIIGQGEIYLQKHIASSILEMPDKLENLKQIQSFLGKLNYARNFIPNLSQLARPLYNKTKQTGERHFNNEDIKLVQQIKDKIRNLKPLEFPPLGSYLIIESDGRIG</sequence>
<dbReference type="PANTHER" id="PTHR33064:SF37">
    <property type="entry name" value="RIBONUCLEASE H"/>
    <property type="match status" value="1"/>
</dbReference>
<evidence type="ECO:0000256" key="5">
    <source>
        <dbReference type="ARBA" id="ARBA00022801"/>
    </source>
</evidence>
<name>A0A077GZI9_9VIRU</name>
<feature type="non-terminal residue" evidence="8">
    <location>
        <position position="175"/>
    </location>
</feature>
<dbReference type="InterPro" id="IPR043128">
    <property type="entry name" value="Rev_trsase/Diguanyl_cyclase"/>
</dbReference>
<evidence type="ECO:0000256" key="3">
    <source>
        <dbReference type="ARBA" id="ARBA00022722"/>
    </source>
</evidence>
<evidence type="ECO:0000259" key="7">
    <source>
        <dbReference type="PROSITE" id="PS50878"/>
    </source>
</evidence>
<keyword evidence="6" id="KW-0695">RNA-directed DNA polymerase</keyword>
<organism evidence="8">
    <name type="scientific">Dioscorea bacilliform virus</name>
    <dbReference type="NCBI Taxonomy" id="52996"/>
    <lineage>
        <taxon>Viruses</taxon>
        <taxon>Riboviria</taxon>
        <taxon>Pararnavirae</taxon>
        <taxon>Artverviricota</taxon>
        <taxon>Revtraviricetes</taxon>
        <taxon>Ortervirales</taxon>
        <taxon>Caulimoviridae</taxon>
        <taxon>Badnavirus</taxon>
    </lineage>
</organism>
<dbReference type="PANTHER" id="PTHR33064">
    <property type="entry name" value="POL PROTEIN"/>
    <property type="match status" value="1"/>
</dbReference>
<feature type="domain" description="Reverse transcriptase" evidence="7">
    <location>
        <begin position="1"/>
        <end position="72"/>
    </location>
</feature>
<dbReference type="SUPFAM" id="SSF56672">
    <property type="entry name" value="DNA/RNA polymerases"/>
    <property type="match status" value="1"/>
</dbReference>